<dbReference type="STRING" id="318161.Sden_3548"/>
<feature type="transmembrane region" description="Helical" evidence="1">
    <location>
        <begin position="12"/>
        <end position="33"/>
    </location>
</feature>
<evidence type="ECO:0008006" key="4">
    <source>
        <dbReference type="Google" id="ProtNLM"/>
    </source>
</evidence>
<dbReference type="Proteomes" id="UP000001982">
    <property type="component" value="Chromosome"/>
</dbReference>
<dbReference type="HOGENOM" id="CLU_1833848_0_0_6"/>
<evidence type="ECO:0000256" key="1">
    <source>
        <dbReference type="SAM" id="Phobius"/>
    </source>
</evidence>
<gene>
    <name evidence="2" type="ordered locus">Sden_3548</name>
</gene>
<keyword evidence="1" id="KW-1133">Transmembrane helix</keyword>
<accession>Q12IA3</accession>
<organism evidence="2 3">
    <name type="scientific">Shewanella denitrificans (strain OS217 / ATCC BAA-1090 / DSM 15013)</name>
    <dbReference type="NCBI Taxonomy" id="318161"/>
    <lineage>
        <taxon>Bacteria</taxon>
        <taxon>Pseudomonadati</taxon>
        <taxon>Pseudomonadota</taxon>
        <taxon>Gammaproteobacteria</taxon>
        <taxon>Alteromonadales</taxon>
        <taxon>Shewanellaceae</taxon>
        <taxon>Shewanella</taxon>
    </lineage>
</organism>
<dbReference type="EMBL" id="CP000302">
    <property type="protein sequence ID" value="ABE56823.1"/>
    <property type="molecule type" value="Genomic_DNA"/>
</dbReference>
<keyword evidence="1" id="KW-0472">Membrane</keyword>
<protein>
    <recommendedName>
        <fullName evidence="4">CopL family metal-binding regulatory protein</fullName>
    </recommendedName>
</protein>
<keyword evidence="1" id="KW-0812">Transmembrane</keyword>
<reference evidence="2 3" key="1">
    <citation type="submission" date="2006-03" db="EMBL/GenBank/DDBJ databases">
        <title>Complete sequence of Shewanella denitrificans OS217.</title>
        <authorList>
            <consortium name="US DOE Joint Genome Institute"/>
            <person name="Copeland A."/>
            <person name="Lucas S."/>
            <person name="Lapidus A."/>
            <person name="Barry K."/>
            <person name="Detter J.C."/>
            <person name="Glavina del Rio T."/>
            <person name="Hammon N."/>
            <person name="Israni S."/>
            <person name="Dalin E."/>
            <person name="Tice H."/>
            <person name="Pitluck S."/>
            <person name="Brettin T."/>
            <person name="Bruce D."/>
            <person name="Han C."/>
            <person name="Tapia R."/>
            <person name="Gilna P."/>
            <person name="Kiss H."/>
            <person name="Schmutz J."/>
            <person name="Larimer F."/>
            <person name="Land M."/>
            <person name="Hauser L."/>
            <person name="Kyrpides N."/>
            <person name="Lykidis A."/>
            <person name="Richardson P."/>
        </authorList>
    </citation>
    <scope>NUCLEOTIDE SEQUENCE [LARGE SCALE GENOMIC DNA]</scope>
    <source>
        <strain evidence="3">OS217 / ATCC BAA-1090 / DSM 15013</strain>
    </source>
</reference>
<dbReference type="AlphaFoldDB" id="Q12IA3"/>
<keyword evidence="3" id="KW-1185">Reference proteome</keyword>
<dbReference type="eggNOG" id="ENOG5033IAZ">
    <property type="taxonomic scope" value="Bacteria"/>
</dbReference>
<dbReference type="KEGG" id="sdn:Sden_3548"/>
<evidence type="ECO:0000313" key="2">
    <source>
        <dbReference type="EMBL" id="ABE56823.1"/>
    </source>
</evidence>
<proteinExistence type="predicted"/>
<sequence>MLANGEYTLRKTQLIMMFVLMAFVGQAFASVFLPSHMTMPAMSNTKMTMTASCDETSAHHALMLSQMEMENRYSIILSSADNSASSSQNSGDCCENSCRCPVSSCMSVALTMAMPVLKSEIRFIEPFLLPSAELSPQYNVSLYRPPIFA</sequence>
<name>Q12IA3_SHEDO</name>
<dbReference type="OrthoDB" id="6314958at2"/>
<evidence type="ECO:0000313" key="3">
    <source>
        <dbReference type="Proteomes" id="UP000001982"/>
    </source>
</evidence>